<gene>
    <name evidence="2" type="ORF">HMPREF0551_0909</name>
</gene>
<dbReference type="AlphaFoldDB" id="E7RVT8"/>
<evidence type="ECO:0000256" key="1">
    <source>
        <dbReference type="SAM" id="MobiDB-lite"/>
    </source>
</evidence>
<dbReference type="HOGENOM" id="CLU_1466459_0_0_4"/>
<feature type="compositionally biased region" description="Basic and acidic residues" evidence="1">
    <location>
        <begin position="44"/>
        <end position="69"/>
    </location>
</feature>
<dbReference type="RefSeq" id="WP_005673095.1">
    <property type="nucleotide sequence ID" value="NZ_CP146288.1"/>
</dbReference>
<proteinExistence type="predicted"/>
<sequence length="184" mass="19276">MLPILPLIIGAAAGAAATQLVRTKAVQQGLKKAGSQIRQAGDTLKQKASDGLDTVRETGAEMRRKVADKLHRRSAAHADDADSAYEDASALLLPAPHEEAPAPKKGSRSATGTRRRAARSASTSQAGGASPKSTRRTTTREASEETPAPRRRPRKRPQTPKTEQAAASATPSTESGSNDDAGQH</sequence>
<feature type="region of interest" description="Disordered" evidence="1">
    <location>
        <begin position="34"/>
        <end position="184"/>
    </location>
</feature>
<evidence type="ECO:0000313" key="3">
    <source>
        <dbReference type="Proteomes" id="UP000011021"/>
    </source>
</evidence>
<comment type="caution">
    <text evidence="2">The sequence shown here is derived from an EMBL/GenBank/DDBJ whole genome shotgun (WGS) entry which is preliminary data.</text>
</comment>
<keyword evidence="3" id="KW-1185">Reference proteome</keyword>
<evidence type="ECO:0000313" key="2">
    <source>
        <dbReference type="EMBL" id="EFV95421.1"/>
    </source>
</evidence>
<name>E7RVT8_9BURK</name>
<organism evidence="2 3">
    <name type="scientific">Lautropia mirabilis ATCC 51599</name>
    <dbReference type="NCBI Taxonomy" id="887898"/>
    <lineage>
        <taxon>Bacteria</taxon>
        <taxon>Pseudomonadati</taxon>
        <taxon>Pseudomonadota</taxon>
        <taxon>Betaproteobacteria</taxon>
        <taxon>Burkholderiales</taxon>
        <taxon>Burkholderiaceae</taxon>
        <taxon>Lautropia</taxon>
    </lineage>
</organism>
<accession>E7RVT8</accession>
<feature type="compositionally biased region" description="Polar residues" evidence="1">
    <location>
        <begin position="165"/>
        <end position="184"/>
    </location>
</feature>
<feature type="compositionally biased region" description="Low complexity" evidence="1">
    <location>
        <begin position="119"/>
        <end position="130"/>
    </location>
</feature>
<feature type="compositionally biased region" description="Basic residues" evidence="1">
    <location>
        <begin position="149"/>
        <end position="158"/>
    </location>
</feature>
<protein>
    <submittedName>
        <fullName evidence="2">Uncharacterized protein</fullName>
    </submittedName>
</protein>
<dbReference type="EMBL" id="AEQP01000003">
    <property type="protein sequence ID" value="EFV95421.1"/>
    <property type="molecule type" value="Genomic_DNA"/>
</dbReference>
<dbReference type="Proteomes" id="UP000011021">
    <property type="component" value="Unassembled WGS sequence"/>
</dbReference>
<reference evidence="2 3" key="1">
    <citation type="submission" date="2010-12" db="EMBL/GenBank/DDBJ databases">
        <authorList>
            <person name="Muzny D."/>
            <person name="Qin X."/>
            <person name="Deng J."/>
            <person name="Jiang H."/>
            <person name="Liu Y."/>
            <person name="Qu J."/>
            <person name="Song X.-Z."/>
            <person name="Zhang L."/>
            <person name="Thornton R."/>
            <person name="Coyle M."/>
            <person name="Francisco L."/>
            <person name="Jackson L."/>
            <person name="Javaid M."/>
            <person name="Korchina V."/>
            <person name="Kovar C."/>
            <person name="Mata R."/>
            <person name="Mathew T."/>
            <person name="Ngo R."/>
            <person name="Nguyen L."/>
            <person name="Nguyen N."/>
            <person name="Okwuonu G."/>
            <person name="Ongeri F."/>
            <person name="Pham C."/>
            <person name="Simmons D."/>
            <person name="Wilczek-Boney K."/>
            <person name="Hale W."/>
            <person name="Jakkamsetti A."/>
            <person name="Pham P."/>
            <person name="Ruth R."/>
            <person name="San Lucas F."/>
            <person name="Warren J."/>
            <person name="Zhang J."/>
            <person name="Zhao Z."/>
            <person name="Zhou C."/>
            <person name="Zhu D."/>
            <person name="Lee S."/>
            <person name="Bess C."/>
            <person name="Blankenburg K."/>
            <person name="Forbes L."/>
            <person name="Fu Q."/>
            <person name="Gubbala S."/>
            <person name="Hirani K."/>
            <person name="Jayaseelan J.C."/>
            <person name="Lara F."/>
            <person name="Munidasa M."/>
            <person name="Palculict T."/>
            <person name="Patil S."/>
            <person name="Pu L.-L."/>
            <person name="Saada N."/>
            <person name="Tang L."/>
            <person name="Weissenberger G."/>
            <person name="Zhu Y."/>
            <person name="Hemphill L."/>
            <person name="Shang Y."/>
            <person name="Youmans B."/>
            <person name="Ayvaz T."/>
            <person name="Ross M."/>
            <person name="Santibanez J."/>
            <person name="Aqrawi P."/>
            <person name="Gross S."/>
            <person name="Joshi V."/>
            <person name="Fowler G."/>
            <person name="Nazareth L."/>
            <person name="Reid J."/>
            <person name="Worley K."/>
            <person name="Petrosino J."/>
            <person name="Highlander S."/>
            <person name="Gibbs R."/>
        </authorList>
    </citation>
    <scope>NUCLEOTIDE SEQUENCE [LARGE SCALE GENOMIC DNA]</scope>
    <source>
        <strain evidence="2 3">ATCC 51599</strain>
    </source>
</reference>
<feature type="compositionally biased region" description="Low complexity" evidence="1">
    <location>
        <begin position="86"/>
        <end position="95"/>
    </location>
</feature>
<dbReference type="STRING" id="887898.HMPREF0551_0909"/>